<evidence type="ECO:0000256" key="7">
    <source>
        <dbReference type="ARBA" id="ARBA00023136"/>
    </source>
</evidence>
<dbReference type="GO" id="GO:0140359">
    <property type="term" value="F:ABC-type transporter activity"/>
    <property type="evidence" value="ECO:0007669"/>
    <property type="project" value="InterPro"/>
</dbReference>
<dbReference type="PROSITE" id="PS50893">
    <property type="entry name" value="ABC_TRANSPORTER_2"/>
    <property type="match status" value="2"/>
</dbReference>
<dbReference type="PROSITE" id="PS00211">
    <property type="entry name" value="ABC_TRANSPORTER_1"/>
    <property type="match status" value="1"/>
</dbReference>
<dbReference type="RefSeq" id="XP_002627786.1">
    <property type="nucleotide sequence ID" value="XM_002627740.2"/>
</dbReference>
<feature type="transmembrane region" description="Helical" evidence="8">
    <location>
        <begin position="555"/>
        <end position="580"/>
    </location>
</feature>
<proteinExistence type="predicted"/>
<keyword evidence="5" id="KW-0067">ATP-binding</keyword>
<dbReference type="SUPFAM" id="SSF52540">
    <property type="entry name" value="P-loop containing nucleoside triphosphate hydrolases"/>
    <property type="match status" value="2"/>
</dbReference>
<dbReference type="InterPro" id="IPR013525">
    <property type="entry name" value="ABC2_TM"/>
</dbReference>
<dbReference type="InterPro" id="IPR003593">
    <property type="entry name" value="AAA+_ATPase"/>
</dbReference>
<evidence type="ECO:0000256" key="3">
    <source>
        <dbReference type="ARBA" id="ARBA00022692"/>
    </source>
</evidence>
<keyword evidence="4" id="KW-0547">Nucleotide-binding</keyword>
<dbReference type="FunFam" id="3.40.50.300:FF:001882">
    <property type="entry name" value="ABC efflux transporter, putative"/>
    <property type="match status" value="1"/>
</dbReference>
<feature type="domain" description="ABC transporter" evidence="9">
    <location>
        <begin position="87"/>
        <end position="349"/>
    </location>
</feature>
<dbReference type="GO" id="GO:0016887">
    <property type="term" value="F:ATP hydrolysis activity"/>
    <property type="evidence" value="ECO:0007669"/>
    <property type="project" value="InterPro"/>
</dbReference>
<dbReference type="InterPro" id="IPR050352">
    <property type="entry name" value="ABCG_transporters"/>
</dbReference>
<evidence type="ECO:0000256" key="1">
    <source>
        <dbReference type="ARBA" id="ARBA00004141"/>
    </source>
</evidence>
<dbReference type="Pfam" id="PF00005">
    <property type="entry name" value="ABC_tran"/>
    <property type="match status" value="2"/>
</dbReference>
<dbReference type="Proteomes" id="UP000002038">
    <property type="component" value="Unassembled WGS sequence"/>
</dbReference>
<gene>
    <name evidence="10" type="ORF">BDBG_02457</name>
</gene>
<dbReference type="InterPro" id="IPR017871">
    <property type="entry name" value="ABC_transporter-like_CS"/>
</dbReference>
<feature type="transmembrane region" description="Helical" evidence="8">
    <location>
        <begin position="1314"/>
        <end position="1335"/>
    </location>
</feature>
<keyword evidence="7 8" id="KW-0472">Membrane</keyword>
<keyword evidence="6 8" id="KW-1133">Transmembrane helix</keyword>
<sequence length="1365" mass="150923">MLYQGSETSGLGYAVNHSPLDDRFPNSWAGSRSRQDNRLDCLSGRLNMAVDPEKLVDSVGGQDGSSLEDLEDNPAHLSLRAVQPVDVKVRDLVVRIDTTPPIFQSSPRLLWNRIRCKTDSPIKSVLHGVSADMPQGSLTAIIGGSGSGKTSLLNAISGRMNARRVKTSGSTTFNGSADINSIRSAYVMQQDVLIPTLTVRETLQYSADLRLPPPTTQAERQSVVEQVILELGLKECADTRIGNSAHKGCSGGEKRRTSIGVQMLANPSVLFCDEPTTGLDATSAFQIIRTLKRLAQVGRTVIISIHAPRSEIWGLFNRVVLLSRGTVLYSGPADASIDHFAQCGHHLPPFVNPAEYLIDLAAYDNRSEEAELTSSARVEALKDAWKAKATRVGVTEKLDLEVSPDRPGPASDVVPQRNVDFRRQFQVLTARTFKVTIRDPMGVAGSFFEAIGMSVITGWIFLRLDMSLAGIRSRQGSLYIASSLNGYLILLYETFRLTTDIQVFDRERIEGVVGVPSFLLSRRAARLLLEDLPVPTLFSIIFYFMVGYRLQPAEFFMFLALNILTQYTAVTYAAVCIGIARSFPGASLVANLSFTLQSIACGYFVQSNQIPVYVRWLKWITYSFYTFSALCTNEFIGPNGPLWGQFYGCPYSDDPADPRCKEYTGKFIINSLGFPSNWLWRPTLILFSFVVFFYIVAALILQFRKVDMDIAQAINKAGDLSAGKEKLVARPLEGARKVSIRLSKYELEIQKRSLGRRGFTSSRLSVLKPLSTEFHPGQLNVIMGPSGSGKTSLLCSLAKRLQSSFGTRYRVGGEMFYNGAVPSESVIRSVTSFVTQDDDALMPSLTVRESLQFAAGLRLPSWMSTEEKNRRAEDILLKMGLKDCANNLIGSDLIKGISGGEKRRVTIAIQILTDPKILLLDEPTSGLDAFTATSIIEVLQGLAAEGRTLILTIHQSRSDIFRHFHNILLLSRGGHPVYAGKGADMLSYFGQLGFPCPKTTNPADFVLDLITVDLQEKKREAVSRAKVQRLITHWAEMPVELSRQTSVIATPAELGSLRRQINSFGVILPLVLRRSLINLRRQPPLIFARTMQVVGMAIIILLFFAPLQNNYEAVQSRMGILQQFAAMYFVGMLQNIAIYPNERDVFYREQEDNCYSIEAFIVQYTILEVPFEILSSLVFGAFMAFAVGMQRTVKMFLIAAFNCFCIVNCGESLGIMFCTLFSHAGFSVNITSILLSIANILGGVMSLNIPVVIQALNNLSPIKYAVANLAGYSVAGHQFTCSDSQRLPNGHCPIETGEQALRLYNLDKNPEMNLMALGVCTIIYRLVAYGLLRVARSHGFWERVRVLFRKQGETKVKGESTGAAR</sequence>
<dbReference type="OrthoDB" id="66620at2759"/>
<evidence type="ECO:0000313" key="11">
    <source>
        <dbReference type="Proteomes" id="UP000002038"/>
    </source>
</evidence>
<protein>
    <submittedName>
        <fullName evidence="10">ATPase</fullName>
    </submittedName>
</protein>
<accession>A0A179UG00</accession>
<reference evidence="11" key="1">
    <citation type="journal article" date="2015" name="PLoS Genet.">
        <title>The dynamic genome and transcriptome of the human fungal pathogen Blastomyces and close relative Emmonsia.</title>
        <authorList>
            <person name="Munoz J.F."/>
            <person name="Gauthier G.M."/>
            <person name="Desjardins C.A."/>
            <person name="Gallo J.E."/>
            <person name="Holder J."/>
            <person name="Sullivan T.D."/>
            <person name="Marty A.J."/>
            <person name="Carmen J.C."/>
            <person name="Chen Z."/>
            <person name="Ding L."/>
            <person name="Gujja S."/>
            <person name="Magrini V."/>
            <person name="Misas E."/>
            <person name="Mitreva M."/>
            <person name="Priest M."/>
            <person name="Saif S."/>
            <person name="Whiston E.A."/>
            <person name="Young S."/>
            <person name="Zeng Q."/>
            <person name="Goldman W.E."/>
            <person name="Mardis E.R."/>
            <person name="Taylor J.W."/>
            <person name="McEwen J.G."/>
            <person name="Clay O.K."/>
            <person name="Klein B.S."/>
            <person name="Cuomo C.A."/>
        </authorList>
    </citation>
    <scope>NUCLEOTIDE SEQUENCE [LARGE SCALE GENOMIC DNA]</scope>
    <source>
        <strain evidence="11">SLH14081</strain>
    </source>
</reference>
<dbReference type="InterPro" id="IPR027417">
    <property type="entry name" value="P-loop_NTPase"/>
</dbReference>
<evidence type="ECO:0000256" key="6">
    <source>
        <dbReference type="ARBA" id="ARBA00022989"/>
    </source>
</evidence>
<dbReference type="Pfam" id="PF01061">
    <property type="entry name" value="ABC2_membrane"/>
    <property type="match status" value="2"/>
</dbReference>
<keyword evidence="11" id="KW-1185">Reference proteome</keyword>
<feature type="domain" description="ABC transporter" evidence="9">
    <location>
        <begin position="749"/>
        <end position="1006"/>
    </location>
</feature>
<feature type="transmembrane region" description="Helical" evidence="8">
    <location>
        <begin position="532"/>
        <end position="548"/>
    </location>
</feature>
<evidence type="ECO:0000259" key="9">
    <source>
        <dbReference type="PROSITE" id="PS50893"/>
    </source>
</evidence>
<evidence type="ECO:0000256" key="5">
    <source>
        <dbReference type="ARBA" id="ARBA00022840"/>
    </source>
</evidence>
<keyword evidence="3 8" id="KW-0812">Transmembrane</keyword>
<dbReference type="GO" id="GO:0005524">
    <property type="term" value="F:ATP binding"/>
    <property type="evidence" value="ECO:0007669"/>
    <property type="project" value="UniProtKB-KW"/>
</dbReference>
<dbReference type="GO" id="GO:0016020">
    <property type="term" value="C:membrane"/>
    <property type="evidence" value="ECO:0007669"/>
    <property type="project" value="UniProtKB-SubCell"/>
</dbReference>
<evidence type="ECO:0000256" key="2">
    <source>
        <dbReference type="ARBA" id="ARBA00022448"/>
    </source>
</evidence>
<feature type="transmembrane region" description="Helical" evidence="8">
    <location>
        <begin position="1195"/>
        <end position="1221"/>
    </location>
</feature>
<dbReference type="SMART" id="SM00382">
    <property type="entry name" value="AAA"/>
    <property type="match status" value="2"/>
</dbReference>
<organism evidence="10 11">
    <name type="scientific">Blastomyces gilchristii (strain SLH14081)</name>
    <name type="common">Blastomyces dermatitidis</name>
    <dbReference type="NCBI Taxonomy" id="559298"/>
    <lineage>
        <taxon>Eukaryota</taxon>
        <taxon>Fungi</taxon>
        <taxon>Dikarya</taxon>
        <taxon>Ascomycota</taxon>
        <taxon>Pezizomycotina</taxon>
        <taxon>Eurotiomycetes</taxon>
        <taxon>Eurotiomycetidae</taxon>
        <taxon>Onygenales</taxon>
        <taxon>Ajellomycetaceae</taxon>
        <taxon>Blastomyces</taxon>
    </lineage>
</organism>
<dbReference type="InterPro" id="IPR003439">
    <property type="entry name" value="ABC_transporter-like_ATP-bd"/>
</dbReference>
<dbReference type="Pfam" id="PF19055">
    <property type="entry name" value="ABC2_membrane_7"/>
    <property type="match status" value="1"/>
</dbReference>
<feature type="transmembrane region" description="Helical" evidence="8">
    <location>
        <begin position="1086"/>
        <end position="1107"/>
    </location>
</feature>
<feature type="transmembrane region" description="Helical" evidence="8">
    <location>
        <begin position="1233"/>
        <end position="1253"/>
    </location>
</feature>
<feature type="transmembrane region" description="Helical" evidence="8">
    <location>
        <begin position="586"/>
        <end position="605"/>
    </location>
</feature>
<evidence type="ECO:0000256" key="8">
    <source>
        <dbReference type="SAM" id="Phobius"/>
    </source>
</evidence>
<dbReference type="PANTHER" id="PTHR48041:SF119">
    <property type="entry name" value="ROA1P"/>
    <property type="match status" value="1"/>
</dbReference>
<keyword evidence="2" id="KW-0813">Transport</keyword>
<dbReference type="VEuPathDB" id="FungiDB:BDBG_02457"/>
<dbReference type="Gene3D" id="3.40.50.300">
    <property type="entry name" value="P-loop containing nucleotide triphosphate hydrolases"/>
    <property type="match status" value="2"/>
</dbReference>
<dbReference type="PANTHER" id="PTHR48041">
    <property type="entry name" value="ABC TRANSPORTER G FAMILY MEMBER 28"/>
    <property type="match status" value="1"/>
</dbReference>
<evidence type="ECO:0000313" key="10">
    <source>
        <dbReference type="EMBL" id="OAT06198.1"/>
    </source>
</evidence>
<feature type="transmembrane region" description="Helical" evidence="8">
    <location>
        <begin position="679"/>
        <end position="701"/>
    </location>
</feature>
<feature type="transmembrane region" description="Helical" evidence="8">
    <location>
        <begin position="1169"/>
        <end position="1189"/>
    </location>
</feature>
<dbReference type="InterPro" id="IPR043926">
    <property type="entry name" value="ABCG_dom"/>
</dbReference>
<name>A0A179UG00_BLAGS</name>
<dbReference type="KEGG" id="bgh:BDBG_02457"/>
<dbReference type="GeneID" id="8510231"/>
<dbReference type="FunFam" id="3.40.50.300:FF:001433">
    <property type="entry name" value="ABC transporter, putative"/>
    <property type="match status" value="1"/>
</dbReference>
<feature type="transmembrane region" description="Helical" evidence="8">
    <location>
        <begin position="441"/>
        <end position="464"/>
    </location>
</feature>
<comment type="subcellular location">
    <subcellularLocation>
        <location evidence="1">Membrane</location>
        <topology evidence="1">Multi-pass membrane protein</topology>
    </subcellularLocation>
</comment>
<feature type="transmembrane region" description="Helical" evidence="8">
    <location>
        <begin position="1119"/>
        <end position="1139"/>
    </location>
</feature>
<evidence type="ECO:0000256" key="4">
    <source>
        <dbReference type="ARBA" id="ARBA00022741"/>
    </source>
</evidence>
<dbReference type="EMBL" id="GG657450">
    <property type="protein sequence ID" value="OAT06198.1"/>
    <property type="molecule type" value="Genomic_DNA"/>
</dbReference>